<dbReference type="Gene3D" id="1.10.10.10">
    <property type="entry name" value="Winged helix-like DNA-binding domain superfamily/Winged helix DNA-binding domain"/>
    <property type="match status" value="1"/>
</dbReference>
<protein>
    <submittedName>
        <fullName evidence="2">Helix-turn-helix transcriptional regulator</fullName>
    </submittedName>
</protein>
<accession>A0ABW4A2Q7</accession>
<feature type="domain" description="HTH marR-type" evidence="1">
    <location>
        <begin position="21"/>
        <end position="69"/>
    </location>
</feature>
<dbReference type="InterPro" id="IPR000835">
    <property type="entry name" value="HTH_MarR-typ"/>
</dbReference>
<name>A0ABW4A2Q7_9ACTN</name>
<organism evidence="2 3">
    <name type="scientific">Actinoplanes sichuanensis</name>
    <dbReference type="NCBI Taxonomy" id="512349"/>
    <lineage>
        <taxon>Bacteria</taxon>
        <taxon>Bacillati</taxon>
        <taxon>Actinomycetota</taxon>
        <taxon>Actinomycetes</taxon>
        <taxon>Micromonosporales</taxon>
        <taxon>Micromonosporaceae</taxon>
        <taxon>Actinoplanes</taxon>
    </lineage>
</organism>
<keyword evidence="3" id="KW-1185">Reference proteome</keyword>
<sequence length="106" mass="11434">MSSAAQPGTAHDGKGWTFLTNHAHVLLAIAREPTARLRDVATTVGITERAAQTIVADLEAAGYLHRERVGRRNAYTINTAGRFRHPAEADHSIGELLSLFTAAHAH</sequence>
<dbReference type="EMBL" id="JBHTMK010000005">
    <property type="protein sequence ID" value="MFD1364438.1"/>
    <property type="molecule type" value="Genomic_DNA"/>
</dbReference>
<dbReference type="RefSeq" id="WP_378078223.1">
    <property type="nucleotide sequence ID" value="NZ_JBHTMK010000005.1"/>
</dbReference>
<comment type="caution">
    <text evidence="2">The sequence shown here is derived from an EMBL/GenBank/DDBJ whole genome shotgun (WGS) entry which is preliminary data.</text>
</comment>
<evidence type="ECO:0000313" key="2">
    <source>
        <dbReference type="EMBL" id="MFD1364438.1"/>
    </source>
</evidence>
<reference evidence="3" key="1">
    <citation type="journal article" date="2019" name="Int. J. Syst. Evol. Microbiol.">
        <title>The Global Catalogue of Microorganisms (GCM) 10K type strain sequencing project: providing services to taxonomists for standard genome sequencing and annotation.</title>
        <authorList>
            <consortium name="The Broad Institute Genomics Platform"/>
            <consortium name="The Broad Institute Genome Sequencing Center for Infectious Disease"/>
            <person name="Wu L."/>
            <person name="Ma J."/>
        </authorList>
    </citation>
    <scope>NUCLEOTIDE SEQUENCE [LARGE SCALE GENOMIC DNA]</scope>
    <source>
        <strain evidence="3">CCM 7526</strain>
    </source>
</reference>
<dbReference type="Pfam" id="PF12802">
    <property type="entry name" value="MarR_2"/>
    <property type="match status" value="1"/>
</dbReference>
<dbReference type="InterPro" id="IPR036388">
    <property type="entry name" value="WH-like_DNA-bd_sf"/>
</dbReference>
<evidence type="ECO:0000313" key="3">
    <source>
        <dbReference type="Proteomes" id="UP001597183"/>
    </source>
</evidence>
<dbReference type="InterPro" id="IPR036390">
    <property type="entry name" value="WH_DNA-bd_sf"/>
</dbReference>
<evidence type="ECO:0000259" key="1">
    <source>
        <dbReference type="Pfam" id="PF12802"/>
    </source>
</evidence>
<dbReference type="SUPFAM" id="SSF46785">
    <property type="entry name" value="Winged helix' DNA-binding domain"/>
    <property type="match status" value="1"/>
</dbReference>
<dbReference type="Proteomes" id="UP001597183">
    <property type="component" value="Unassembled WGS sequence"/>
</dbReference>
<gene>
    <name evidence="2" type="ORF">ACFQ5G_03655</name>
</gene>
<proteinExistence type="predicted"/>